<dbReference type="RefSeq" id="XP_022470267.1">
    <property type="nucleotide sequence ID" value="XM_022623212.1"/>
</dbReference>
<evidence type="ECO:0000313" key="1">
    <source>
        <dbReference type="EMBL" id="OHE93100.1"/>
    </source>
</evidence>
<evidence type="ECO:0000313" key="2">
    <source>
        <dbReference type="Proteomes" id="UP000176998"/>
    </source>
</evidence>
<name>A0A1G4AVA1_9PEZI</name>
<accession>A0A1G4AVA1</accession>
<reference evidence="1 2" key="1">
    <citation type="submission" date="2016-09" db="EMBL/GenBank/DDBJ databases">
        <authorList>
            <person name="Capua I."/>
            <person name="De Benedictis P."/>
            <person name="Joannis T."/>
            <person name="Lombin L.H."/>
            <person name="Cattoli G."/>
        </authorList>
    </citation>
    <scope>NUCLEOTIDE SEQUENCE [LARGE SCALE GENOMIC DNA]</scope>
    <source>
        <strain evidence="1 2">IMI 309357</strain>
    </source>
</reference>
<proteinExistence type="predicted"/>
<gene>
    <name evidence="1" type="ORF">CORC01_11589</name>
</gene>
<dbReference type="AlphaFoldDB" id="A0A1G4AVA1"/>
<dbReference type="EMBL" id="MJBS01000128">
    <property type="protein sequence ID" value="OHE93100.1"/>
    <property type="molecule type" value="Genomic_DNA"/>
</dbReference>
<sequence length="52" mass="6192">MDQTITSQRTTTTKRQAWFRPVAMRIFLWGINTIQVTTCTLVTRRWSCLNMK</sequence>
<dbReference type="GeneID" id="34564722"/>
<protein>
    <submittedName>
        <fullName evidence="1">Uncharacterized protein</fullName>
    </submittedName>
</protein>
<keyword evidence="2" id="KW-1185">Reference proteome</keyword>
<organism evidence="1 2">
    <name type="scientific">Colletotrichum orchidophilum</name>
    <dbReference type="NCBI Taxonomy" id="1209926"/>
    <lineage>
        <taxon>Eukaryota</taxon>
        <taxon>Fungi</taxon>
        <taxon>Dikarya</taxon>
        <taxon>Ascomycota</taxon>
        <taxon>Pezizomycotina</taxon>
        <taxon>Sordariomycetes</taxon>
        <taxon>Hypocreomycetidae</taxon>
        <taxon>Glomerellales</taxon>
        <taxon>Glomerellaceae</taxon>
        <taxon>Colletotrichum</taxon>
    </lineage>
</organism>
<dbReference type="Proteomes" id="UP000176998">
    <property type="component" value="Unassembled WGS sequence"/>
</dbReference>
<comment type="caution">
    <text evidence="1">The sequence shown here is derived from an EMBL/GenBank/DDBJ whole genome shotgun (WGS) entry which is preliminary data.</text>
</comment>